<sequence>MRATAKAVPHTAEERSFAEFAGRHRAVYLPTGYAADLPLERVPEREPLIVREMGSAFVDLLAPLTSGRGGRFIPDRQGEQVYLPSGGEPLFYVGSRRGVPHHAMTGYTLGGAPPPVPRFLTARTLPEGPCDFRRDLWPVVARELAYAYYHELFTAHPSRTRLPWAEFEAAFAVQEWGGTAVRALIRKAVPRYADRLNLDRLDRPLHGIRFGDLAGLQRWMHGYLAADLERRADPAHSADLAMIHGLLAVQSVLAPEAGFRDFFDLVAGGPPAPRIAELRALARAGVVTFLGANLQVQPDERTGRWRASGPTVPGVVEARTLVEARWPTPSGRRGAGLFEHAGGVPVSVHAEAAGARIRAAA</sequence>
<evidence type="ECO:0000313" key="1">
    <source>
        <dbReference type="EMBL" id="GAA3789861.1"/>
    </source>
</evidence>
<protein>
    <submittedName>
        <fullName evidence="1">Uncharacterized protein</fullName>
    </submittedName>
</protein>
<dbReference type="Proteomes" id="UP001500888">
    <property type="component" value="Unassembled WGS sequence"/>
</dbReference>
<gene>
    <name evidence="1" type="ORF">GCM10022226_05880</name>
</gene>
<dbReference type="EMBL" id="BAAAZR010000001">
    <property type="protein sequence ID" value="GAA3789861.1"/>
    <property type="molecule type" value="Genomic_DNA"/>
</dbReference>
<comment type="caution">
    <text evidence="1">The sequence shown here is derived from an EMBL/GenBank/DDBJ whole genome shotgun (WGS) entry which is preliminary data.</text>
</comment>
<accession>A0ABP7HIK1</accession>
<dbReference type="RefSeq" id="WP_344933825.1">
    <property type="nucleotide sequence ID" value="NZ_BAAAZR010000001.1"/>
</dbReference>
<proteinExistence type="predicted"/>
<name>A0ABP7HIK1_9ACTN</name>
<organism evidence="1 2">
    <name type="scientific">Sphaerisporangium flaviroseum</name>
    <dbReference type="NCBI Taxonomy" id="509199"/>
    <lineage>
        <taxon>Bacteria</taxon>
        <taxon>Bacillati</taxon>
        <taxon>Actinomycetota</taxon>
        <taxon>Actinomycetes</taxon>
        <taxon>Streptosporangiales</taxon>
        <taxon>Streptosporangiaceae</taxon>
        <taxon>Sphaerisporangium</taxon>
    </lineage>
</organism>
<keyword evidence="2" id="KW-1185">Reference proteome</keyword>
<reference evidence="2" key="1">
    <citation type="journal article" date="2019" name="Int. J. Syst. Evol. Microbiol.">
        <title>The Global Catalogue of Microorganisms (GCM) 10K type strain sequencing project: providing services to taxonomists for standard genome sequencing and annotation.</title>
        <authorList>
            <consortium name="The Broad Institute Genomics Platform"/>
            <consortium name="The Broad Institute Genome Sequencing Center for Infectious Disease"/>
            <person name="Wu L."/>
            <person name="Ma J."/>
        </authorList>
    </citation>
    <scope>NUCLEOTIDE SEQUENCE [LARGE SCALE GENOMIC DNA]</scope>
    <source>
        <strain evidence="2">JCM 16908</strain>
    </source>
</reference>
<evidence type="ECO:0000313" key="2">
    <source>
        <dbReference type="Proteomes" id="UP001500888"/>
    </source>
</evidence>